<dbReference type="Proteomes" id="UP000182235">
    <property type="component" value="Unassembled WGS sequence"/>
</dbReference>
<evidence type="ECO:0000313" key="3">
    <source>
        <dbReference type="EMBL" id="OJD11130.1"/>
    </source>
</evidence>
<comment type="caution">
    <text evidence="3">The sequence shown here is derived from an EMBL/GenBank/DDBJ whole genome shotgun (WGS) entry which is preliminary data.</text>
</comment>
<feature type="compositionally biased region" description="Pro residues" evidence="1">
    <location>
        <begin position="89"/>
        <end position="99"/>
    </location>
</feature>
<keyword evidence="2" id="KW-0732">Signal</keyword>
<feature type="compositionally biased region" description="Pro residues" evidence="1">
    <location>
        <begin position="59"/>
        <end position="68"/>
    </location>
</feature>
<feature type="signal peptide" evidence="2">
    <location>
        <begin position="1"/>
        <end position="23"/>
    </location>
</feature>
<proteinExistence type="predicted"/>
<name>A0A1J9P5H4_9EURO</name>
<accession>A0A1J9P5H4</accession>
<feature type="region of interest" description="Disordered" evidence="1">
    <location>
        <begin position="57"/>
        <end position="180"/>
    </location>
</feature>
<sequence length="180" mass="18959">MAEQSAMLRTFLFAMSLIATATGMAIELRGADAPKCGDNGCAGSVVSMLPPVPRVEGPPLGPAVPPQPTSVRPIGPNLPTVPGVVEDPPLGPAVPPQPPASEDHENGPLKKKTKPRKIIRRINPVTPRSLPPKKGPAPPLPPKQRPTRPPSPPPKPAYPPHLPPKQGPARPLTRSRFPAF</sequence>
<keyword evidence="4" id="KW-1185">Reference proteome</keyword>
<dbReference type="EMBL" id="LGRN01000606">
    <property type="protein sequence ID" value="OJD11130.1"/>
    <property type="molecule type" value="Genomic_DNA"/>
</dbReference>
<feature type="non-terminal residue" evidence="3">
    <location>
        <position position="180"/>
    </location>
</feature>
<feature type="chain" id="PRO_5013040750" evidence="2">
    <location>
        <begin position="24"/>
        <end position="180"/>
    </location>
</feature>
<protein>
    <submittedName>
        <fullName evidence="3">Uncharacterized protein</fullName>
    </submittedName>
</protein>
<reference evidence="3 4" key="1">
    <citation type="submission" date="2015-07" db="EMBL/GenBank/DDBJ databases">
        <title>Emmonsia species relationships and genome sequence.</title>
        <authorList>
            <consortium name="The Broad Institute Genomics Platform"/>
            <person name="Cuomo C.A."/>
            <person name="Munoz J.F."/>
            <person name="Imamovic A."/>
            <person name="Priest M.E."/>
            <person name="Young S."/>
            <person name="Clay O.K."/>
            <person name="McEwen J.G."/>
        </authorList>
    </citation>
    <scope>NUCLEOTIDE SEQUENCE [LARGE SCALE GENOMIC DNA]</scope>
    <source>
        <strain evidence="3 4">UAMH 9510</strain>
    </source>
</reference>
<evidence type="ECO:0000256" key="1">
    <source>
        <dbReference type="SAM" id="MobiDB-lite"/>
    </source>
</evidence>
<evidence type="ECO:0000256" key="2">
    <source>
        <dbReference type="SAM" id="SignalP"/>
    </source>
</evidence>
<dbReference type="AlphaFoldDB" id="A0A1J9P5H4"/>
<organism evidence="3 4">
    <name type="scientific">Emergomyces pasteurianus Ep9510</name>
    <dbReference type="NCBI Taxonomy" id="1447872"/>
    <lineage>
        <taxon>Eukaryota</taxon>
        <taxon>Fungi</taxon>
        <taxon>Dikarya</taxon>
        <taxon>Ascomycota</taxon>
        <taxon>Pezizomycotina</taxon>
        <taxon>Eurotiomycetes</taxon>
        <taxon>Eurotiomycetidae</taxon>
        <taxon>Onygenales</taxon>
        <taxon>Ajellomycetaceae</taxon>
        <taxon>Emergomyces</taxon>
    </lineage>
</organism>
<feature type="compositionally biased region" description="Pro residues" evidence="1">
    <location>
        <begin position="129"/>
        <end position="166"/>
    </location>
</feature>
<feature type="compositionally biased region" description="Basic residues" evidence="1">
    <location>
        <begin position="109"/>
        <end position="120"/>
    </location>
</feature>
<evidence type="ECO:0000313" key="4">
    <source>
        <dbReference type="Proteomes" id="UP000182235"/>
    </source>
</evidence>
<gene>
    <name evidence="3" type="ORF">AJ78_08042</name>
</gene>